<keyword evidence="1" id="KW-0472">Membrane</keyword>
<keyword evidence="1" id="KW-1133">Transmembrane helix</keyword>
<evidence type="ECO:0000313" key="3">
    <source>
        <dbReference type="Proteomes" id="UP001049176"/>
    </source>
</evidence>
<dbReference type="KEGG" id="more:E1B28_011499"/>
<proteinExistence type="predicted"/>
<accession>A0A9P7UQA0</accession>
<evidence type="ECO:0000313" key="2">
    <source>
        <dbReference type="EMBL" id="KAG7089855.1"/>
    </source>
</evidence>
<organism evidence="2 3">
    <name type="scientific">Marasmius oreades</name>
    <name type="common">fairy-ring Marasmius</name>
    <dbReference type="NCBI Taxonomy" id="181124"/>
    <lineage>
        <taxon>Eukaryota</taxon>
        <taxon>Fungi</taxon>
        <taxon>Dikarya</taxon>
        <taxon>Basidiomycota</taxon>
        <taxon>Agaricomycotina</taxon>
        <taxon>Agaricomycetes</taxon>
        <taxon>Agaricomycetidae</taxon>
        <taxon>Agaricales</taxon>
        <taxon>Marasmiineae</taxon>
        <taxon>Marasmiaceae</taxon>
        <taxon>Marasmius</taxon>
    </lineage>
</organism>
<gene>
    <name evidence="2" type="ORF">E1B28_011499</name>
</gene>
<protein>
    <submittedName>
        <fullName evidence="2">Uncharacterized protein</fullName>
    </submittedName>
</protein>
<sequence>MSQSPTPMYRPVVLRFINICKTTRWEIALLLYVAIYTILFFRYCRPLYITNWPEGLFDVYLEFLHLMCSLYGAICRGDEEALVMLIMKTLNLYLIVLRYFRLCTEPHYAQFPEILFVPPMASFATAVLPYIFLPFNRYNRQLEGATNRDEEEHLDKLS</sequence>
<evidence type="ECO:0000256" key="1">
    <source>
        <dbReference type="SAM" id="Phobius"/>
    </source>
</evidence>
<dbReference type="AlphaFoldDB" id="A0A9P7UQA0"/>
<dbReference type="GeneID" id="66080574"/>
<feature type="transmembrane region" description="Helical" evidence="1">
    <location>
        <begin position="25"/>
        <end position="43"/>
    </location>
</feature>
<dbReference type="EMBL" id="CM032187">
    <property type="protein sequence ID" value="KAG7089855.1"/>
    <property type="molecule type" value="Genomic_DNA"/>
</dbReference>
<dbReference type="Proteomes" id="UP001049176">
    <property type="component" value="Chromosome 7"/>
</dbReference>
<name>A0A9P7UQA0_9AGAR</name>
<keyword evidence="1" id="KW-0812">Transmembrane</keyword>
<reference evidence="2" key="1">
    <citation type="journal article" date="2021" name="Genome Biol. Evol.">
        <title>The assembled and annotated genome of the fairy-ring fungus Marasmius oreades.</title>
        <authorList>
            <person name="Hiltunen M."/>
            <person name="Ament-Velasquez S.L."/>
            <person name="Johannesson H."/>
        </authorList>
    </citation>
    <scope>NUCLEOTIDE SEQUENCE</scope>
    <source>
        <strain evidence="2">03SP1</strain>
    </source>
</reference>
<dbReference type="RefSeq" id="XP_043006325.1">
    <property type="nucleotide sequence ID" value="XM_043156538.1"/>
</dbReference>
<comment type="caution">
    <text evidence="2">The sequence shown here is derived from an EMBL/GenBank/DDBJ whole genome shotgun (WGS) entry which is preliminary data.</text>
</comment>
<keyword evidence="3" id="KW-1185">Reference proteome</keyword>
<feature type="transmembrane region" description="Helical" evidence="1">
    <location>
        <begin position="114"/>
        <end position="133"/>
    </location>
</feature>